<evidence type="ECO:0000313" key="2">
    <source>
        <dbReference type="EMBL" id="THV08709.1"/>
    </source>
</evidence>
<dbReference type="EMBL" id="ML179035">
    <property type="protein sequence ID" value="THV08709.1"/>
    <property type="molecule type" value="Genomic_DNA"/>
</dbReference>
<protein>
    <submittedName>
        <fullName evidence="2">Uncharacterized protein</fullName>
    </submittedName>
</protein>
<feature type="non-terminal residue" evidence="2">
    <location>
        <position position="420"/>
    </location>
</feature>
<keyword evidence="3" id="KW-1185">Reference proteome</keyword>
<sequence>MPRILPRLLPQLVTHSSKKFEPFSLKSLRWRGKSLRRVVPIPLSLDPAENLESILLTRNNQIAYSKKYVHHKSLPPRVHVGNHPNTKAGHHDGPRSMSAEERQWWSSPYLRMLGSPMRQCLLTGQLLPKDFLIRLGVFRVSPPTSRFISGTRPPEAALMPDGLLHSKFQVRKSGKAGYVLCWKEAIHPLREKGTFRRIVHNSQLHALLEDQIGHHLRLRVLQELQLVIDQLHFRPKHMASRTLVRRLTRSEWQRLNQDGLLDIPNALAVIVVPPLNKNTVTKKRPEPSMSTLPPAQDGESVTDVPRKRPDLPISVTHSQPSPHPSLCSDVISDLGSSQIPLYHGASLFPNTAHRAALHRLLCRILSLERKARYKKGITTGLKIDKDTSHAFVLMSDEHTAKVADIAAVCIALWRIKMFEG</sequence>
<name>A0A4S8N0V2_DENBC</name>
<accession>A0A4S8N0V2</accession>
<evidence type="ECO:0000256" key="1">
    <source>
        <dbReference type="SAM" id="MobiDB-lite"/>
    </source>
</evidence>
<organism evidence="2 3">
    <name type="scientific">Dendrothele bispora (strain CBS 962.96)</name>
    <dbReference type="NCBI Taxonomy" id="1314807"/>
    <lineage>
        <taxon>Eukaryota</taxon>
        <taxon>Fungi</taxon>
        <taxon>Dikarya</taxon>
        <taxon>Basidiomycota</taxon>
        <taxon>Agaricomycotina</taxon>
        <taxon>Agaricomycetes</taxon>
        <taxon>Agaricomycetidae</taxon>
        <taxon>Agaricales</taxon>
        <taxon>Agaricales incertae sedis</taxon>
        <taxon>Dendrothele</taxon>
    </lineage>
</organism>
<feature type="region of interest" description="Disordered" evidence="1">
    <location>
        <begin position="279"/>
        <end position="324"/>
    </location>
</feature>
<reference evidence="2 3" key="1">
    <citation type="journal article" date="2019" name="Nat. Ecol. Evol.">
        <title>Megaphylogeny resolves global patterns of mushroom evolution.</title>
        <authorList>
            <person name="Varga T."/>
            <person name="Krizsan K."/>
            <person name="Foldi C."/>
            <person name="Dima B."/>
            <person name="Sanchez-Garcia M."/>
            <person name="Sanchez-Ramirez S."/>
            <person name="Szollosi G.J."/>
            <person name="Szarkandi J.G."/>
            <person name="Papp V."/>
            <person name="Albert L."/>
            <person name="Andreopoulos W."/>
            <person name="Angelini C."/>
            <person name="Antonin V."/>
            <person name="Barry K.W."/>
            <person name="Bougher N.L."/>
            <person name="Buchanan P."/>
            <person name="Buyck B."/>
            <person name="Bense V."/>
            <person name="Catcheside P."/>
            <person name="Chovatia M."/>
            <person name="Cooper J."/>
            <person name="Damon W."/>
            <person name="Desjardin D."/>
            <person name="Finy P."/>
            <person name="Geml J."/>
            <person name="Haridas S."/>
            <person name="Hughes K."/>
            <person name="Justo A."/>
            <person name="Karasinski D."/>
            <person name="Kautmanova I."/>
            <person name="Kiss B."/>
            <person name="Kocsube S."/>
            <person name="Kotiranta H."/>
            <person name="LaButti K.M."/>
            <person name="Lechner B.E."/>
            <person name="Liimatainen K."/>
            <person name="Lipzen A."/>
            <person name="Lukacs Z."/>
            <person name="Mihaltcheva S."/>
            <person name="Morgado L.N."/>
            <person name="Niskanen T."/>
            <person name="Noordeloos M.E."/>
            <person name="Ohm R.A."/>
            <person name="Ortiz-Santana B."/>
            <person name="Ovrebo C."/>
            <person name="Racz N."/>
            <person name="Riley R."/>
            <person name="Savchenko A."/>
            <person name="Shiryaev A."/>
            <person name="Soop K."/>
            <person name="Spirin V."/>
            <person name="Szebenyi C."/>
            <person name="Tomsovsky M."/>
            <person name="Tulloss R.E."/>
            <person name="Uehling J."/>
            <person name="Grigoriev I.V."/>
            <person name="Vagvolgyi C."/>
            <person name="Papp T."/>
            <person name="Martin F.M."/>
            <person name="Miettinen O."/>
            <person name="Hibbett D.S."/>
            <person name="Nagy L.G."/>
        </authorList>
    </citation>
    <scope>NUCLEOTIDE SEQUENCE [LARGE SCALE GENOMIC DNA]</scope>
    <source>
        <strain evidence="2 3">CBS 962.96</strain>
    </source>
</reference>
<dbReference type="Proteomes" id="UP000297245">
    <property type="component" value="Unassembled WGS sequence"/>
</dbReference>
<proteinExistence type="predicted"/>
<feature type="region of interest" description="Disordered" evidence="1">
    <location>
        <begin position="74"/>
        <end position="97"/>
    </location>
</feature>
<evidence type="ECO:0000313" key="3">
    <source>
        <dbReference type="Proteomes" id="UP000297245"/>
    </source>
</evidence>
<dbReference type="OrthoDB" id="3363286at2759"/>
<gene>
    <name evidence="2" type="ORF">K435DRAFT_627812</name>
</gene>
<dbReference type="AlphaFoldDB" id="A0A4S8N0V2"/>